<comment type="caution">
    <text evidence="1">The sequence shown here is derived from an EMBL/GenBank/DDBJ whole genome shotgun (WGS) entry which is preliminary data.</text>
</comment>
<dbReference type="EMBL" id="LOHS01000031">
    <property type="protein sequence ID" value="OAH15877.1"/>
    <property type="molecule type" value="Genomic_DNA"/>
</dbReference>
<accession>A0A177HYY9</accession>
<organism evidence="1 2">
    <name type="scientific">Streptomyces jeddahensis</name>
    <dbReference type="NCBI Taxonomy" id="1716141"/>
    <lineage>
        <taxon>Bacteria</taxon>
        <taxon>Bacillati</taxon>
        <taxon>Actinomycetota</taxon>
        <taxon>Actinomycetes</taxon>
        <taxon>Kitasatosporales</taxon>
        <taxon>Streptomycetaceae</taxon>
        <taxon>Streptomyces</taxon>
    </lineage>
</organism>
<name>A0A177HYY9_9ACTN</name>
<protein>
    <submittedName>
        <fullName evidence="1">Uncharacterized protein</fullName>
    </submittedName>
</protein>
<keyword evidence="2" id="KW-1185">Reference proteome</keyword>
<gene>
    <name evidence="1" type="ORF">STSP_07430</name>
</gene>
<evidence type="ECO:0000313" key="2">
    <source>
        <dbReference type="Proteomes" id="UP000077381"/>
    </source>
</evidence>
<reference evidence="1 2" key="1">
    <citation type="submission" date="2015-12" db="EMBL/GenBank/DDBJ databases">
        <title>Genome sequence of Streptomyces sp. G25.</title>
        <authorList>
            <person name="Poehlein A."/>
            <person name="Roettig A."/>
            <person name="Hiessl S."/>
            <person name="Hauschild P."/>
            <person name="Schauer J."/>
            <person name="Madkour M.H."/>
            <person name="Al-Ansari A.M."/>
            <person name="Almakishah N.H."/>
            <person name="Steinbuechel A."/>
            <person name="Daniel R."/>
        </authorList>
    </citation>
    <scope>NUCLEOTIDE SEQUENCE [LARGE SCALE GENOMIC DNA]</scope>
    <source>
        <strain evidence="2">G25(2015)</strain>
    </source>
</reference>
<evidence type="ECO:0000313" key="1">
    <source>
        <dbReference type="EMBL" id="OAH15877.1"/>
    </source>
</evidence>
<dbReference type="STRING" id="1716141.STSP_07430"/>
<dbReference type="AlphaFoldDB" id="A0A177HYY9"/>
<dbReference type="Proteomes" id="UP000077381">
    <property type="component" value="Unassembled WGS sequence"/>
</dbReference>
<proteinExistence type="predicted"/>
<sequence>MSRRPQACVKTWKKCEGLFPGAWGASPGNRGNSLAHERSWDYGTILSSLFGEPLPGLVTTPVVAPFTRAEATAEGVAEVWPAR</sequence>